<keyword evidence="3" id="KW-1185">Reference proteome</keyword>
<keyword evidence="2" id="KW-0946">Virion</keyword>
<name>A0AAE8ZKY9_9VIRU</name>
<protein>
    <submittedName>
        <fullName evidence="2">Nucleocapsid</fullName>
    </submittedName>
</protein>
<accession>A0AAE8ZKY9</accession>
<dbReference type="EMBL" id="MZ202271">
    <property type="protein sequence ID" value="ULE62108.1"/>
    <property type="molecule type" value="Viral_cRNA"/>
</dbReference>
<feature type="region of interest" description="Disordered" evidence="1">
    <location>
        <begin position="346"/>
        <end position="372"/>
    </location>
</feature>
<dbReference type="Proteomes" id="UP001263421">
    <property type="component" value="Genome"/>
</dbReference>
<keyword evidence="2" id="KW-0543">Viral nucleoprotein</keyword>
<gene>
    <name evidence="2" type="primary">N</name>
</gene>
<evidence type="ECO:0000313" key="3">
    <source>
        <dbReference type="Proteomes" id="UP001263421"/>
    </source>
</evidence>
<dbReference type="GO" id="GO:0019013">
    <property type="term" value="C:viral nucleocapsid"/>
    <property type="evidence" value="ECO:0007669"/>
    <property type="project" value="UniProtKB-KW"/>
</dbReference>
<sequence length="372" mass="40694">MSKTIELSGITVVDIPLTLDFPNALSRQDIGKAKDLETCLKQFRGKLPALDEMGKSIATIDMSIKPDLKTFIDEPGFGYKLIFNINSKTTVGKIKDTQSTSMLRFVDNDSDIKILMIKGETKLTQTQLSENLSMGDMQKISAIYTNSIVDVFYKEKGVLAMLPQARSRYSDQCVETLAGYVYRDNAKMEKQEKVTSIVKCMNFGCLRKPHQCSSSVFYDANMSMAMGLYGLLSTSKPSSETMRIGRDNLKKIAGQSVISKPTVQALLGIMIETSGEGSATVDQLIEDSQQMIARMSVPKEIGIRTAPTTLMTVGAAPANDEELKKTKAEMNRIQIELARALALLEAMKKKPGDDQQPSGSGQAGGTANPDLL</sequence>
<evidence type="ECO:0000256" key="1">
    <source>
        <dbReference type="SAM" id="MobiDB-lite"/>
    </source>
</evidence>
<evidence type="ECO:0000313" key="2">
    <source>
        <dbReference type="EMBL" id="ULE62108.1"/>
    </source>
</evidence>
<reference evidence="2 3" key="1">
    <citation type="submission" date="2021-05" db="EMBL/GenBank/DDBJ databases">
        <title>Mosquito community composition shapes virus prevalence patterns along anthropogenic disturbance gradients.</title>
        <authorList>
            <person name="Hermanns K."/>
            <person name="Marklewitz M."/>
            <person name="Zirkel F."/>
            <person name="Kopp A."/>
            <person name="Kramer-Schadt S."/>
            <person name="Junglen S."/>
        </authorList>
    </citation>
    <scope>NUCLEOTIDE SEQUENCE [LARGE SCALE GENOMIC DNA]</scope>
    <source>
        <strain evidence="2 3">A28-CI-2004</strain>
    </source>
</reference>
<organism evidence="2 3">
    <name type="scientific">Spilikins virus</name>
    <dbReference type="NCBI Taxonomy" id="2895617"/>
    <lineage>
        <taxon>Viruses</taxon>
        <taxon>Riboviria</taxon>
        <taxon>Orthornavirae</taxon>
        <taxon>Negarnaviricota</taxon>
        <taxon>Polyploviricotina</taxon>
        <taxon>Bunyaviricetes</taxon>
        <taxon>Elliovirales</taxon>
        <taxon>Phasmaviridae</taxon>
        <taxon>Jonvirus</taxon>
        <taxon>Jonvirus spilikinsis</taxon>
    </lineage>
</organism>
<proteinExistence type="predicted"/>